<keyword evidence="1" id="KW-0812">Transmembrane</keyword>
<organism evidence="2 3">
    <name type="scientific">Caldinitratiruptor microaerophilus</name>
    <dbReference type="NCBI Taxonomy" id="671077"/>
    <lineage>
        <taxon>Bacteria</taxon>
        <taxon>Bacillati</taxon>
        <taxon>Bacillota</taxon>
        <taxon>Clostridia</taxon>
        <taxon>Eubacteriales</taxon>
        <taxon>Symbiobacteriaceae</taxon>
        <taxon>Caldinitratiruptor</taxon>
    </lineage>
</organism>
<keyword evidence="1" id="KW-1133">Transmembrane helix</keyword>
<dbReference type="KEGG" id="cmic:caldi_10310"/>
<proteinExistence type="predicted"/>
<dbReference type="AlphaFoldDB" id="A0AA35G5R1"/>
<protein>
    <submittedName>
        <fullName evidence="2">Uncharacterized protein</fullName>
    </submittedName>
</protein>
<evidence type="ECO:0000256" key="1">
    <source>
        <dbReference type="SAM" id="Phobius"/>
    </source>
</evidence>
<feature type="transmembrane region" description="Helical" evidence="1">
    <location>
        <begin position="21"/>
        <end position="41"/>
    </location>
</feature>
<name>A0AA35G5R1_9FIRM</name>
<keyword evidence="3" id="KW-1185">Reference proteome</keyword>
<reference evidence="2" key="1">
    <citation type="submission" date="2022-03" db="EMBL/GenBank/DDBJ databases">
        <title>Complete genome sequence of Caldinitratiruptor microaerophilus.</title>
        <authorList>
            <person name="Mukaiyama R."/>
            <person name="Nishiyama T."/>
            <person name="Ueda K."/>
        </authorList>
    </citation>
    <scope>NUCLEOTIDE SEQUENCE</scope>
    <source>
        <strain evidence="2">JCM 16183</strain>
    </source>
</reference>
<sequence length="64" mass="7166">MIRHRLVTFGLRLLREERGGIDSLVYIVTGLLFAAGIYAFFSRTALPTVIQWLTGVIDTITAIK</sequence>
<accession>A0AA35G5R1</accession>
<dbReference type="Proteomes" id="UP001163687">
    <property type="component" value="Chromosome"/>
</dbReference>
<evidence type="ECO:0000313" key="3">
    <source>
        <dbReference type="Proteomes" id="UP001163687"/>
    </source>
</evidence>
<evidence type="ECO:0000313" key="2">
    <source>
        <dbReference type="EMBL" id="BDG59941.1"/>
    </source>
</evidence>
<gene>
    <name evidence="2" type="ORF">caldi_10310</name>
</gene>
<keyword evidence="1" id="KW-0472">Membrane</keyword>
<dbReference type="EMBL" id="AP025628">
    <property type="protein sequence ID" value="BDG59941.1"/>
    <property type="molecule type" value="Genomic_DNA"/>
</dbReference>
<dbReference type="RefSeq" id="WP_264844020.1">
    <property type="nucleotide sequence ID" value="NZ_AP025628.1"/>
</dbReference>